<dbReference type="InterPro" id="IPR011711">
    <property type="entry name" value="GntR_C"/>
</dbReference>
<dbReference type="Proteomes" id="UP000680706">
    <property type="component" value="Chromosome"/>
</dbReference>
<dbReference type="InterPro" id="IPR008920">
    <property type="entry name" value="TF_FadR/GntR_C"/>
</dbReference>
<evidence type="ECO:0000259" key="4">
    <source>
        <dbReference type="PROSITE" id="PS50949"/>
    </source>
</evidence>
<dbReference type="RefSeq" id="WP_075700122.1">
    <property type="nucleotide sequence ID" value="NZ_CP074126.1"/>
</dbReference>
<evidence type="ECO:0000256" key="1">
    <source>
        <dbReference type="ARBA" id="ARBA00023015"/>
    </source>
</evidence>
<sequence>MTDNTANKVGLVDEIYETLRERICLLDYPPGCALRERTLAEEFRVSRTPIRAVLQRLEKDGLIVSHQGRGTTVTTVDLADLRDIYFMRVHLADAIAHSHPHTPKPDVIAELERLEQLAEAVRHKPNYRTFAQITIGLHKQVQSIIRNKALKEFSDQLFYQTARIWFLLLPDLNWSEELEDVLEELRTLRRQLAQGNVAVVGRIHSTYLSLVLSRLENAEQLDAISLETAE</sequence>
<dbReference type="EMBL" id="CP074126">
    <property type="protein sequence ID" value="QUS56535.1"/>
    <property type="molecule type" value="Genomic_DNA"/>
</dbReference>
<evidence type="ECO:0000313" key="5">
    <source>
        <dbReference type="EMBL" id="QUS56535.1"/>
    </source>
</evidence>
<accession>A0ABX8AP74</accession>
<dbReference type="Pfam" id="PF07729">
    <property type="entry name" value="FCD"/>
    <property type="match status" value="1"/>
</dbReference>
<reference evidence="5 6" key="1">
    <citation type="journal article" date="2021" name="Angew. Chem. Int. Ed. Engl.">
        <title>A novel family of nonribosomal peptides modulate collective behavior in Pseudovibrio bacteria isolated from marine sponges.</title>
        <authorList>
            <person name="Ioca L.P."/>
            <person name="Dai Y."/>
            <person name="Kunakom S."/>
            <person name="Diaz-Espinosa J."/>
            <person name="Krunic A."/>
            <person name="Crnkovic C.M."/>
            <person name="Orjala J."/>
            <person name="Sanchez L.M."/>
            <person name="Ferreira A.G."/>
            <person name="Berlinck R.G.S."/>
            <person name="Eustaquio A.S."/>
        </authorList>
    </citation>
    <scope>NUCLEOTIDE SEQUENCE [LARGE SCALE GENOMIC DNA]</scope>
    <source>
        <strain evidence="5 6">Ab134</strain>
    </source>
</reference>
<dbReference type="PANTHER" id="PTHR43537:SF5">
    <property type="entry name" value="UXU OPERON TRANSCRIPTIONAL REGULATOR"/>
    <property type="match status" value="1"/>
</dbReference>
<keyword evidence="1" id="KW-0805">Transcription regulation</keyword>
<evidence type="ECO:0000256" key="3">
    <source>
        <dbReference type="ARBA" id="ARBA00023163"/>
    </source>
</evidence>
<dbReference type="PANTHER" id="PTHR43537">
    <property type="entry name" value="TRANSCRIPTIONAL REGULATOR, GNTR FAMILY"/>
    <property type="match status" value="1"/>
</dbReference>
<name>A0ABX8AP74_9HYPH</name>
<dbReference type="PROSITE" id="PS50949">
    <property type="entry name" value="HTH_GNTR"/>
    <property type="match status" value="1"/>
</dbReference>
<keyword evidence="3" id="KW-0804">Transcription</keyword>
<proteinExistence type="predicted"/>
<dbReference type="PRINTS" id="PR00035">
    <property type="entry name" value="HTHGNTR"/>
</dbReference>
<dbReference type="Gene3D" id="1.20.120.530">
    <property type="entry name" value="GntR ligand-binding domain-like"/>
    <property type="match status" value="1"/>
</dbReference>
<evidence type="ECO:0000256" key="2">
    <source>
        <dbReference type="ARBA" id="ARBA00023125"/>
    </source>
</evidence>
<dbReference type="CDD" id="cd07377">
    <property type="entry name" value="WHTH_GntR"/>
    <property type="match status" value="1"/>
</dbReference>
<keyword evidence="6" id="KW-1185">Reference proteome</keyword>
<gene>
    <name evidence="5" type="ORF">KGB56_03600</name>
</gene>
<dbReference type="InterPro" id="IPR036388">
    <property type="entry name" value="WH-like_DNA-bd_sf"/>
</dbReference>
<dbReference type="InterPro" id="IPR036390">
    <property type="entry name" value="WH_DNA-bd_sf"/>
</dbReference>
<dbReference type="SUPFAM" id="SSF46785">
    <property type="entry name" value="Winged helix' DNA-binding domain"/>
    <property type="match status" value="1"/>
</dbReference>
<dbReference type="InterPro" id="IPR000524">
    <property type="entry name" value="Tscrpt_reg_HTH_GntR"/>
</dbReference>
<keyword evidence="2" id="KW-0238">DNA-binding</keyword>
<dbReference type="SUPFAM" id="SSF48008">
    <property type="entry name" value="GntR ligand-binding domain-like"/>
    <property type="match status" value="1"/>
</dbReference>
<organism evidence="5 6">
    <name type="scientific">Pseudovibrio brasiliensis</name>
    <dbReference type="NCBI Taxonomy" id="1898042"/>
    <lineage>
        <taxon>Bacteria</taxon>
        <taxon>Pseudomonadati</taxon>
        <taxon>Pseudomonadota</taxon>
        <taxon>Alphaproteobacteria</taxon>
        <taxon>Hyphomicrobiales</taxon>
        <taxon>Stappiaceae</taxon>
        <taxon>Pseudovibrio</taxon>
    </lineage>
</organism>
<evidence type="ECO:0000313" key="6">
    <source>
        <dbReference type="Proteomes" id="UP000680706"/>
    </source>
</evidence>
<dbReference type="Gene3D" id="1.10.10.10">
    <property type="entry name" value="Winged helix-like DNA-binding domain superfamily/Winged helix DNA-binding domain"/>
    <property type="match status" value="1"/>
</dbReference>
<dbReference type="SMART" id="SM00345">
    <property type="entry name" value="HTH_GNTR"/>
    <property type="match status" value="1"/>
</dbReference>
<feature type="domain" description="HTH gntR-type" evidence="4">
    <location>
        <begin position="9"/>
        <end position="76"/>
    </location>
</feature>
<dbReference type="Pfam" id="PF00392">
    <property type="entry name" value="GntR"/>
    <property type="match status" value="1"/>
</dbReference>
<protein>
    <submittedName>
        <fullName evidence="5">GntR family transcriptional regulator</fullName>
    </submittedName>
</protein>